<dbReference type="Pfam" id="PF01624">
    <property type="entry name" value="MutS_I"/>
    <property type="match status" value="1"/>
</dbReference>
<dbReference type="SUPFAM" id="SSF53150">
    <property type="entry name" value="DNA repair protein MutS, domain II"/>
    <property type="match status" value="1"/>
</dbReference>
<dbReference type="InterPro" id="IPR007695">
    <property type="entry name" value="DNA_mismatch_repair_MutS-lik_N"/>
</dbReference>
<dbReference type="SMART" id="SM00533">
    <property type="entry name" value="MUTSd"/>
    <property type="match status" value="1"/>
</dbReference>
<dbReference type="PANTHER" id="PTHR11361:SF34">
    <property type="entry name" value="DNA MISMATCH REPAIR PROTEIN MSH1, MITOCHONDRIAL"/>
    <property type="match status" value="1"/>
</dbReference>
<dbReference type="InterPro" id="IPR017261">
    <property type="entry name" value="DNA_mismatch_repair_MutS/MSH"/>
</dbReference>
<sequence>MKPPASRPTIQPHQERAVAAEAEQQLSLTAALGLAEEPQPAPQPAPEPGPTRPRSRQRQAAPAAPPAATTASSSPDSDLPPWHHHGLVAPEQLTPMLRHYVELKAAHPDRVLLYRLGDFFECFFEDAITLSRLLELTLTGKEGGKAVGRVPMAGIPHHAAERYCAELVRRGLSVALCDQLESTPAKGELLKRGITRVLTPGTVLEEGLLAARLNNWLCAVVMEGACWGLAVADVSTGEFRVTERSGSAGLHQELLQVEAAEVLWPGATASASATPCPTWCPEALRLTPLPRTPFEAPEASATLKQRFGLASLDGLGLGEAPLALRAAGGLVAYLDDTCQTRVPLDPPTTWQAGDQLVLDAATRRNLELTKTQLGGSVHGSLLWALDRTHTAMGGRCLRRWLQAPLVERPAILERQGGVSELVADRGLRLTLRRLLRPMGDLERLAGRAGAGSASARDLVALADGLERLPQLAAQLAKATSAPLQALARPWPELESLAGELRHALLDTPPLSLTEGGLFHDGVDPALDELRNQLDDQDTWLAQQESEERRLSGLSSLKLQYHRTFGYFLAVSKAKAAAVPEHWIRRQTLANEERFVTPALRNREGAIQQLKARAAQREYELFCALRIQVGDQAAAIRTAARLVAELDAIGALAEVAATSGYCCPEITDPAGPEARLLQIEAGRHPVVEQLLVEEPFTANSVVLGAIPEANPKAAPRPDLIILTGPNASGKSCYLRQTGLLQLMAQMGSWIPATSARLGIADRLFTRVGAGDDLAAGQSTFMVEMAETANILHHASERSLVLLDEIGRGTATFDGLSIAWAVAEHLATPAERGGIRARSIFATHYHELNALAGQLANVANAQVLVQETGDALIFLHQVAPGGASRSYGIEAARLAGVPAAVVLRARQVLGRIEANSVIQVDQDEPSGADGALAA</sequence>
<keyword evidence="3 8" id="KW-0227">DNA damage</keyword>
<feature type="region of interest" description="Disordered" evidence="11">
    <location>
        <begin position="1"/>
        <end position="86"/>
    </location>
</feature>
<dbReference type="FunFam" id="1.10.1420.10:FF:000001">
    <property type="entry name" value="DNA mismatch repair protein MutS"/>
    <property type="match status" value="1"/>
</dbReference>
<evidence type="ECO:0000256" key="2">
    <source>
        <dbReference type="ARBA" id="ARBA00022741"/>
    </source>
</evidence>
<dbReference type="InterPro" id="IPR027417">
    <property type="entry name" value="P-loop_NTPase"/>
</dbReference>
<dbReference type="Gene3D" id="3.40.50.300">
    <property type="entry name" value="P-loop containing nucleotide triphosphate hydrolases"/>
    <property type="match status" value="1"/>
</dbReference>
<protein>
    <recommendedName>
        <fullName evidence="8 9">DNA mismatch repair protein MutS</fullName>
    </recommendedName>
</protein>
<comment type="function">
    <text evidence="7 8">This protein is involved in the repair of mismatches in DNA. It is possible that it carries out the mismatch recognition step. This protein has a weak ATPase activity.</text>
</comment>
<dbReference type="GO" id="GO:0005829">
    <property type="term" value="C:cytosol"/>
    <property type="evidence" value="ECO:0007669"/>
    <property type="project" value="TreeGrafter"/>
</dbReference>
<dbReference type="CDD" id="cd03284">
    <property type="entry name" value="ABC_MutS1"/>
    <property type="match status" value="1"/>
</dbReference>
<dbReference type="InterPro" id="IPR007861">
    <property type="entry name" value="DNA_mismatch_repair_MutS_clamp"/>
</dbReference>
<feature type="compositionally biased region" description="Low complexity" evidence="11">
    <location>
        <begin position="58"/>
        <end position="75"/>
    </location>
</feature>
<dbReference type="InterPro" id="IPR036187">
    <property type="entry name" value="DNA_mismatch_repair_MutS_sf"/>
</dbReference>
<dbReference type="HAMAP" id="MF_00096">
    <property type="entry name" value="MutS"/>
    <property type="match status" value="1"/>
</dbReference>
<evidence type="ECO:0000256" key="1">
    <source>
        <dbReference type="ARBA" id="ARBA00006271"/>
    </source>
</evidence>
<dbReference type="PIRSF" id="PIRSF037677">
    <property type="entry name" value="DNA_mis_repair_Msh6"/>
    <property type="match status" value="1"/>
</dbReference>
<dbReference type="Pfam" id="PF00488">
    <property type="entry name" value="MutS_V"/>
    <property type="match status" value="1"/>
</dbReference>
<dbReference type="InterPro" id="IPR045076">
    <property type="entry name" value="MutS"/>
</dbReference>
<dbReference type="RefSeq" id="WP_106632463.1">
    <property type="nucleotide sequence ID" value="NZ_PXXO01000010.1"/>
</dbReference>
<dbReference type="InterPro" id="IPR005748">
    <property type="entry name" value="DNA_mismatch_repair_MutS"/>
</dbReference>
<dbReference type="InterPro" id="IPR007696">
    <property type="entry name" value="DNA_mismatch_repair_MutS_core"/>
</dbReference>
<dbReference type="GO" id="GO:0140664">
    <property type="term" value="F:ATP-dependent DNA damage sensor activity"/>
    <property type="evidence" value="ECO:0007669"/>
    <property type="project" value="InterPro"/>
</dbReference>
<evidence type="ECO:0000256" key="8">
    <source>
        <dbReference type="HAMAP-Rule" id="MF_00096"/>
    </source>
</evidence>
<evidence type="ECO:0000259" key="12">
    <source>
        <dbReference type="PROSITE" id="PS00486"/>
    </source>
</evidence>
<evidence type="ECO:0000256" key="3">
    <source>
        <dbReference type="ARBA" id="ARBA00022763"/>
    </source>
</evidence>
<name>A0A2P7MTX6_9CYAN</name>
<keyword evidence="4 8" id="KW-0067">ATP-binding</keyword>
<dbReference type="NCBIfam" id="NF003810">
    <property type="entry name" value="PRK05399.1"/>
    <property type="match status" value="1"/>
</dbReference>
<keyword evidence="14" id="KW-1185">Reference proteome</keyword>
<accession>A0A2P7MTX6</accession>
<dbReference type="GO" id="GO:0030983">
    <property type="term" value="F:mismatched DNA binding"/>
    <property type="evidence" value="ECO:0007669"/>
    <property type="project" value="InterPro"/>
</dbReference>
<gene>
    <name evidence="8" type="primary">mutS</name>
    <name evidence="13" type="ORF">C7K55_09340</name>
</gene>
<dbReference type="OrthoDB" id="9802448at2"/>
<dbReference type="InterPro" id="IPR000432">
    <property type="entry name" value="DNA_mismatch_repair_MutS_C"/>
</dbReference>
<dbReference type="PROSITE" id="PS00486">
    <property type="entry name" value="DNA_MISMATCH_REPAIR_2"/>
    <property type="match status" value="1"/>
</dbReference>
<keyword evidence="6 8" id="KW-0234">DNA repair</keyword>
<evidence type="ECO:0000256" key="7">
    <source>
        <dbReference type="ARBA" id="ARBA00024647"/>
    </source>
</evidence>
<comment type="caution">
    <text evidence="13">The sequence shown here is derived from an EMBL/GenBank/DDBJ whole genome shotgun (WGS) entry which is preliminary data.</text>
</comment>
<dbReference type="Proteomes" id="UP000243002">
    <property type="component" value="Unassembled WGS sequence"/>
</dbReference>
<feature type="binding site" evidence="8">
    <location>
        <begin position="723"/>
        <end position="730"/>
    </location>
    <ligand>
        <name>ATP</name>
        <dbReference type="ChEBI" id="CHEBI:30616"/>
    </ligand>
</feature>
<evidence type="ECO:0000256" key="6">
    <source>
        <dbReference type="ARBA" id="ARBA00023204"/>
    </source>
</evidence>
<comment type="similarity">
    <text evidence="1 8 10">Belongs to the DNA mismatch repair MutS family.</text>
</comment>
<proteinExistence type="inferred from homology"/>
<dbReference type="NCBIfam" id="TIGR01070">
    <property type="entry name" value="mutS1"/>
    <property type="match status" value="1"/>
</dbReference>
<evidence type="ECO:0000313" key="14">
    <source>
        <dbReference type="Proteomes" id="UP000243002"/>
    </source>
</evidence>
<evidence type="ECO:0000256" key="11">
    <source>
        <dbReference type="SAM" id="MobiDB-lite"/>
    </source>
</evidence>
<keyword evidence="2 8" id="KW-0547">Nucleotide-binding</keyword>
<dbReference type="Gene3D" id="3.30.420.110">
    <property type="entry name" value="MutS, connector domain"/>
    <property type="match status" value="1"/>
</dbReference>
<evidence type="ECO:0000256" key="9">
    <source>
        <dbReference type="NCBIfam" id="TIGR01070"/>
    </source>
</evidence>
<dbReference type="GO" id="GO:0006298">
    <property type="term" value="P:mismatch repair"/>
    <property type="evidence" value="ECO:0007669"/>
    <property type="project" value="UniProtKB-UniRule"/>
</dbReference>
<dbReference type="GO" id="GO:0005524">
    <property type="term" value="F:ATP binding"/>
    <property type="evidence" value="ECO:0007669"/>
    <property type="project" value="UniProtKB-UniRule"/>
</dbReference>
<feature type="compositionally biased region" description="Pro residues" evidence="11">
    <location>
        <begin position="39"/>
        <end position="51"/>
    </location>
</feature>
<dbReference type="SUPFAM" id="SSF48334">
    <property type="entry name" value="DNA repair protein MutS, domain III"/>
    <property type="match status" value="1"/>
</dbReference>
<dbReference type="Pfam" id="PF05192">
    <property type="entry name" value="MutS_III"/>
    <property type="match status" value="1"/>
</dbReference>
<evidence type="ECO:0000256" key="4">
    <source>
        <dbReference type="ARBA" id="ARBA00022840"/>
    </source>
</evidence>
<feature type="domain" description="DNA mismatch repair proteins mutS family" evidence="12">
    <location>
        <begin position="797"/>
        <end position="813"/>
    </location>
</feature>
<dbReference type="SUPFAM" id="SSF52540">
    <property type="entry name" value="P-loop containing nucleoside triphosphate hydrolases"/>
    <property type="match status" value="1"/>
</dbReference>
<dbReference type="Gene3D" id="3.40.1170.10">
    <property type="entry name" value="DNA repair protein MutS, domain I"/>
    <property type="match status" value="1"/>
</dbReference>
<dbReference type="InterPro" id="IPR007860">
    <property type="entry name" value="DNA_mmatch_repair_MutS_con_dom"/>
</dbReference>
<dbReference type="Pfam" id="PF05188">
    <property type="entry name" value="MutS_II"/>
    <property type="match status" value="1"/>
</dbReference>
<dbReference type="Pfam" id="PF05190">
    <property type="entry name" value="MutS_IV"/>
    <property type="match status" value="1"/>
</dbReference>
<dbReference type="AlphaFoldDB" id="A0A2P7MTX6"/>
<dbReference type="SUPFAM" id="SSF55271">
    <property type="entry name" value="DNA repair protein MutS, domain I"/>
    <property type="match status" value="1"/>
</dbReference>
<dbReference type="PANTHER" id="PTHR11361">
    <property type="entry name" value="DNA MISMATCH REPAIR PROTEIN MUTS FAMILY MEMBER"/>
    <property type="match status" value="1"/>
</dbReference>
<dbReference type="GO" id="GO:0003684">
    <property type="term" value="F:damaged DNA binding"/>
    <property type="evidence" value="ECO:0007669"/>
    <property type="project" value="UniProtKB-UniRule"/>
</dbReference>
<dbReference type="InterPro" id="IPR016151">
    <property type="entry name" value="DNA_mismatch_repair_MutS_N"/>
</dbReference>
<reference evidence="13 14" key="1">
    <citation type="journal article" date="2018" name="Environ. Microbiol.">
        <title>Ecological and genomic features of two widespread freshwater picocyanobacteria.</title>
        <authorList>
            <person name="Cabello-Yeves P.J."/>
            <person name="Picazo A."/>
            <person name="Camacho A."/>
            <person name="Callieri C."/>
            <person name="Rosselli R."/>
            <person name="Roda-Garcia J.J."/>
            <person name="Coutinho F.H."/>
            <person name="Rodriguez-Valera F."/>
        </authorList>
    </citation>
    <scope>NUCLEOTIDE SEQUENCE [LARGE SCALE GENOMIC DNA]</scope>
    <source>
        <strain evidence="13 14">Tous</strain>
    </source>
</reference>
<dbReference type="Gene3D" id="1.10.1420.10">
    <property type="match status" value="2"/>
</dbReference>
<evidence type="ECO:0000256" key="10">
    <source>
        <dbReference type="RuleBase" id="RU003756"/>
    </source>
</evidence>
<organism evidence="13 14">
    <name type="scientific">Cyanobium usitatum str. Tous</name>
    <dbReference type="NCBI Taxonomy" id="2116684"/>
    <lineage>
        <taxon>Bacteria</taxon>
        <taxon>Bacillati</taxon>
        <taxon>Cyanobacteriota</taxon>
        <taxon>Cyanophyceae</taxon>
        <taxon>Synechococcales</taxon>
        <taxon>Prochlorococcaceae</taxon>
        <taxon>Cyanobium</taxon>
    </lineage>
</organism>
<keyword evidence="5 8" id="KW-0238">DNA-binding</keyword>
<dbReference type="InterPro" id="IPR036678">
    <property type="entry name" value="MutS_con_dom_sf"/>
</dbReference>
<evidence type="ECO:0000256" key="5">
    <source>
        <dbReference type="ARBA" id="ARBA00023125"/>
    </source>
</evidence>
<dbReference type="EMBL" id="PXXO01000010">
    <property type="protein sequence ID" value="PSJ04652.1"/>
    <property type="molecule type" value="Genomic_DNA"/>
</dbReference>
<dbReference type="SMART" id="SM00534">
    <property type="entry name" value="MUTSac"/>
    <property type="match status" value="1"/>
</dbReference>
<evidence type="ECO:0000313" key="13">
    <source>
        <dbReference type="EMBL" id="PSJ04652.1"/>
    </source>
</evidence>